<evidence type="ECO:0000313" key="2">
    <source>
        <dbReference type="EMBL" id="KAF4133241.1"/>
    </source>
</evidence>
<dbReference type="Proteomes" id="UP000602510">
    <property type="component" value="Unassembled WGS sequence"/>
</dbReference>
<dbReference type="AlphaFoldDB" id="A0A833T2S2"/>
<dbReference type="Proteomes" id="UP000704712">
    <property type="component" value="Unassembled WGS sequence"/>
</dbReference>
<dbReference type="EMBL" id="JAACNO010002426">
    <property type="protein sequence ID" value="KAF4133241.1"/>
    <property type="molecule type" value="Genomic_DNA"/>
</dbReference>
<protein>
    <submittedName>
        <fullName evidence="1">Uncharacterized protein</fullName>
    </submittedName>
</protein>
<reference evidence="1" key="1">
    <citation type="submission" date="2020-04" db="EMBL/GenBank/DDBJ databases">
        <title>Hybrid Assembly of Korean Phytophthora infestans isolates.</title>
        <authorList>
            <person name="Prokchorchik M."/>
            <person name="Lee Y."/>
            <person name="Seo J."/>
            <person name="Cho J.-H."/>
            <person name="Park Y.-E."/>
            <person name="Jang D.-C."/>
            <person name="Im J.-S."/>
            <person name="Choi J.-G."/>
            <person name="Park H.-J."/>
            <person name="Lee G.-B."/>
            <person name="Lee Y.-G."/>
            <person name="Hong S.-Y."/>
            <person name="Cho K."/>
            <person name="Sohn K.H."/>
        </authorList>
    </citation>
    <scope>NUCLEOTIDE SEQUENCE</scope>
    <source>
        <strain evidence="1">KR_1_A1</strain>
        <strain evidence="2">KR_2_A2</strain>
    </source>
</reference>
<accession>A0A833T2S2</accession>
<comment type="caution">
    <text evidence="1">The sequence shown here is derived from an EMBL/GenBank/DDBJ whole genome shotgun (WGS) entry which is preliminary data.</text>
</comment>
<proteinExistence type="predicted"/>
<evidence type="ECO:0000313" key="1">
    <source>
        <dbReference type="EMBL" id="KAF4035924.1"/>
    </source>
</evidence>
<evidence type="ECO:0000313" key="3">
    <source>
        <dbReference type="Proteomes" id="UP000602510"/>
    </source>
</evidence>
<gene>
    <name evidence="1" type="ORF">GN244_ATG12040</name>
    <name evidence="2" type="ORF">GN958_ATG17587</name>
</gene>
<dbReference type="EMBL" id="WSZM01000288">
    <property type="protein sequence ID" value="KAF4035924.1"/>
    <property type="molecule type" value="Genomic_DNA"/>
</dbReference>
<sequence length="112" mass="12677">MDAEVFFSLSSKATPITDKSLATTEPRCWCPPSQRQKRAQLQTLSGDVYPVVAMVMGPRRWSSRAWPQTLLDDVHDSLIERILEGEEGESTSTCSERLAVEHCRLRCAKPWI</sequence>
<keyword evidence="3" id="KW-1185">Reference proteome</keyword>
<organism evidence="1 3">
    <name type="scientific">Phytophthora infestans</name>
    <name type="common">Potato late blight agent</name>
    <name type="synonym">Botrytis infestans</name>
    <dbReference type="NCBI Taxonomy" id="4787"/>
    <lineage>
        <taxon>Eukaryota</taxon>
        <taxon>Sar</taxon>
        <taxon>Stramenopiles</taxon>
        <taxon>Oomycota</taxon>
        <taxon>Peronosporomycetes</taxon>
        <taxon>Peronosporales</taxon>
        <taxon>Peronosporaceae</taxon>
        <taxon>Phytophthora</taxon>
    </lineage>
</organism>
<name>A0A833T2S2_PHYIN</name>